<dbReference type="SMART" id="SM00852">
    <property type="entry name" value="MoCF_biosynth"/>
    <property type="match status" value="1"/>
</dbReference>
<dbReference type="PIRSF" id="PIRSF006728">
    <property type="entry name" value="CinA"/>
    <property type="match status" value="1"/>
</dbReference>
<sequence>MIAEIISIGTELLLGDILNTNAQYLSRRLADLGIDLYHQSVVGDNGERLKEELERAYSRSNLIIATGGLGPTKDDLTKEIGAEYFNKPMELHEESYKILSEHFQRLNRELTENNVKQVYFPVGSIILPNPFGTAPGCIIEDDGKILILLPGPPKENIPMFENHVVPYLNKLTTHTFISKTLRICGIGESMVATKINHIIDEQSNPTVAPYAKDSEVTLRITAKAKNKEEGYNLIAPMEKAIQKILGDNIYGTDEDTLEGVVGKLLIDNKLTLAVAESCTGGLLSGRLVNYPGISNAVIDGCVTYSNDAKVKRLGVKEATLEKYGAVSEEIAKEMAEGVAKTSGAAVGISTTGIAGPGGGSEEKPVGLVYVGIHIKGKTFVKKLQLSGSRQTIRERTVTFTLDWLRRKLLSLYI</sequence>
<comment type="similarity">
    <text evidence="1">Belongs to the CinA family.</text>
</comment>
<dbReference type="Gene3D" id="3.90.950.20">
    <property type="entry name" value="CinA-like"/>
    <property type="match status" value="1"/>
</dbReference>
<dbReference type="InterPro" id="IPR036425">
    <property type="entry name" value="MoaB/Mog-like_dom_sf"/>
</dbReference>
<dbReference type="Gene3D" id="3.40.980.10">
    <property type="entry name" value="MoaB/Mog-like domain"/>
    <property type="match status" value="1"/>
</dbReference>
<dbReference type="NCBIfam" id="TIGR00200">
    <property type="entry name" value="cinA_nterm"/>
    <property type="match status" value="1"/>
</dbReference>
<organism evidence="3 4">
    <name type="scientific">Clostridium malenominatum</name>
    <dbReference type="NCBI Taxonomy" id="1539"/>
    <lineage>
        <taxon>Bacteria</taxon>
        <taxon>Bacillati</taxon>
        <taxon>Bacillota</taxon>
        <taxon>Clostridia</taxon>
        <taxon>Eubacteriales</taxon>
        <taxon>Clostridiaceae</taxon>
        <taxon>Clostridium</taxon>
    </lineage>
</organism>
<keyword evidence="4" id="KW-1185">Reference proteome</keyword>
<accession>A0ABN1J3W5</accession>
<dbReference type="RefSeq" id="WP_343770351.1">
    <property type="nucleotide sequence ID" value="NZ_BAAACF010000003.1"/>
</dbReference>
<dbReference type="PANTHER" id="PTHR13939">
    <property type="entry name" value="NICOTINAMIDE-NUCLEOTIDE AMIDOHYDROLASE PNCC"/>
    <property type="match status" value="1"/>
</dbReference>
<evidence type="ECO:0000256" key="1">
    <source>
        <dbReference type="HAMAP-Rule" id="MF_00226"/>
    </source>
</evidence>
<dbReference type="SUPFAM" id="SSF142433">
    <property type="entry name" value="CinA-like"/>
    <property type="match status" value="1"/>
</dbReference>
<name>A0ABN1J3W5_9CLOT</name>
<evidence type="ECO:0000259" key="2">
    <source>
        <dbReference type="SMART" id="SM00852"/>
    </source>
</evidence>
<dbReference type="Pfam" id="PF00994">
    <property type="entry name" value="MoCF_biosynth"/>
    <property type="match status" value="1"/>
</dbReference>
<proteinExistence type="inferred from homology"/>
<dbReference type="InterPro" id="IPR036653">
    <property type="entry name" value="CinA-like_C"/>
</dbReference>
<dbReference type="CDD" id="cd00885">
    <property type="entry name" value="cinA"/>
    <property type="match status" value="1"/>
</dbReference>
<dbReference type="InterPro" id="IPR050101">
    <property type="entry name" value="CinA"/>
</dbReference>
<gene>
    <name evidence="1" type="primary">cinA</name>
    <name evidence="3" type="ORF">GCM10008905_26210</name>
</gene>
<protein>
    <recommendedName>
        <fullName evidence="1">Putative competence-damage inducible protein</fullName>
    </recommendedName>
</protein>
<dbReference type="SUPFAM" id="SSF53218">
    <property type="entry name" value="Molybdenum cofactor biosynthesis proteins"/>
    <property type="match status" value="1"/>
</dbReference>
<evidence type="ECO:0000313" key="3">
    <source>
        <dbReference type="EMBL" id="GAA0727976.1"/>
    </source>
</evidence>
<dbReference type="Proteomes" id="UP001500339">
    <property type="component" value="Unassembled WGS sequence"/>
</dbReference>
<dbReference type="NCBIfam" id="NF001813">
    <property type="entry name" value="PRK00549.1"/>
    <property type="match status" value="1"/>
</dbReference>
<dbReference type="Gene3D" id="3.30.70.2860">
    <property type="match status" value="1"/>
</dbReference>
<dbReference type="HAMAP" id="MF_00226_B">
    <property type="entry name" value="CinA_B"/>
    <property type="match status" value="1"/>
</dbReference>
<dbReference type="PANTHER" id="PTHR13939:SF0">
    <property type="entry name" value="NMN AMIDOHYDROLASE-LIKE PROTEIN YFAY"/>
    <property type="match status" value="1"/>
</dbReference>
<dbReference type="InterPro" id="IPR041424">
    <property type="entry name" value="CinA_KH"/>
</dbReference>
<evidence type="ECO:0000313" key="4">
    <source>
        <dbReference type="Proteomes" id="UP001500339"/>
    </source>
</evidence>
<feature type="domain" description="MoaB/Mog" evidence="2">
    <location>
        <begin position="4"/>
        <end position="171"/>
    </location>
</feature>
<reference evidence="3 4" key="1">
    <citation type="journal article" date="2019" name="Int. J. Syst. Evol. Microbiol.">
        <title>The Global Catalogue of Microorganisms (GCM) 10K type strain sequencing project: providing services to taxonomists for standard genome sequencing and annotation.</title>
        <authorList>
            <consortium name="The Broad Institute Genomics Platform"/>
            <consortium name="The Broad Institute Genome Sequencing Center for Infectious Disease"/>
            <person name="Wu L."/>
            <person name="Ma J."/>
        </authorList>
    </citation>
    <scope>NUCLEOTIDE SEQUENCE [LARGE SCALE GENOMIC DNA]</scope>
    <source>
        <strain evidence="3 4">JCM 1405</strain>
    </source>
</reference>
<dbReference type="Pfam" id="PF18146">
    <property type="entry name" value="CinA_KH"/>
    <property type="match status" value="1"/>
</dbReference>
<dbReference type="NCBIfam" id="TIGR00199">
    <property type="entry name" value="PncC_domain"/>
    <property type="match status" value="1"/>
</dbReference>
<comment type="caution">
    <text evidence="3">The sequence shown here is derived from an EMBL/GenBank/DDBJ whole genome shotgun (WGS) entry which is preliminary data.</text>
</comment>
<dbReference type="InterPro" id="IPR001453">
    <property type="entry name" value="MoaB/Mog_dom"/>
</dbReference>
<dbReference type="InterPro" id="IPR008136">
    <property type="entry name" value="CinA_C"/>
</dbReference>
<dbReference type="InterPro" id="IPR008135">
    <property type="entry name" value="Competence-induced_CinA"/>
</dbReference>
<dbReference type="EMBL" id="BAAACF010000003">
    <property type="protein sequence ID" value="GAA0727976.1"/>
    <property type="molecule type" value="Genomic_DNA"/>
</dbReference>
<dbReference type="Pfam" id="PF02464">
    <property type="entry name" value="CinA"/>
    <property type="match status" value="1"/>
</dbReference>
<dbReference type="NCBIfam" id="TIGR00177">
    <property type="entry name" value="molyb_syn"/>
    <property type="match status" value="1"/>
</dbReference>